<dbReference type="EMBL" id="CP017150">
    <property type="protein sequence ID" value="AOP55065.1"/>
    <property type="molecule type" value="Genomic_DNA"/>
</dbReference>
<sequence length="40" mass="4344">MYVLMTSSLAGRCRWHEALSIQGQTVPGYIGRSDGQSGDD</sequence>
<dbReference type="KEGG" id="blin:BLSMQ_3365"/>
<accession>A0A1D7W7X5</accession>
<evidence type="ECO:0000313" key="2">
    <source>
        <dbReference type="Proteomes" id="UP000094793"/>
    </source>
</evidence>
<name>A0A1D7W7X5_BREAU</name>
<protein>
    <submittedName>
        <fullName evidence="1">Uncharacterized protein</fullName>
    </submittedName>
</protein>
<dbReference type="Proteomes" id="UP000094793">
    <property type="component" value="Chromosome"/>
</dbReference>
<reference evidence="2" key="1">
    <citation type="submission" date="2016-09" db="EMBL/GenBank/DDBJ databases">
        <title>Complete Genome Sequence of Brevibacterium linens SMQ-1335.</title>
        <authorList>
            <person name="de Melo A.G."/>
            <person name="Labrie S.J."/>
            <person name="Dumaresq J."/>
            <person name="Roberts R.J."/>
            <person name="Tremblay D.M."/>
            <person name="Moineau S."/>
        </authorList>
    </citation>
    <scope>NUCLEOTIDE SEQUENCE [LARGE SCALE GENOMIC DNA]</scope>
    <source>
        <strain evidence="2">SMQ-1335</strain>
    </source>
</reference>
<proteinExistence type="predicted"/>
<organism evidence="1 2">
    <name type="scientific">Brevibacterium aurantiacum</name>
    <dbReference type="NCBI Taxonomy" id="273384"/>
    <lineage>
        <taxon>Bacteria</taxon>
        <taxon>Bacillati</taxon>
        <taxon>Actinomycetota</taxon>
        <taxon>Actinomycetes</taxon>
        <taxon>Micrococcales</taxon>
        <taxon>Brevibacteriaceae</taxon>
        <taxon>Brevibacterium</taxon>
    </lineage>
</organism>
<dbReference type="AlphaFoldDB" id="A0A1D7W7X5"/>
<gene>
    <name evidence="1" type="ORF">BLSMQ_3365</name>
</gene>
<evidence type="ECO:0000313" key="1">
    <source>
        <dbReference type="EMBL" id="AOP55065.1"/>
    </source>
</evidence>